<dbReference type="Proteomes" id="UP001154282">
    <property type="component" value="Unassembled WGS sequence"/>
</dbReference>
<dbReference type="GO" id="GO:0004497">
    <property type="term" value="F:monooxygenase activity"/>
    <property type="evidence" value="ECO:0007669"/>
    <property type="project" value="UniProtKB-KW"/>
</dbReference>
<dbReference type="InterPro" id="IPR002401">
    <property type="entry name" value="Cyt_P450_E_grp-I"/>
</dbReference>
<reference evidence="10" key="1">
    <citation type="submission" date="2022-08" db="EMBL/GenBank/DDBJ databases">
        <authorList>
            <person name="Gutierrez-Valencia J."/>
        </authorList>
    </citation>
    <scope>NUCLEOTIDE SEQUENCE</scope>
</reference>
<evidence type="ECO:0000256" key="5">
    <source>
        <dbReference type="ARBA" id="ARBA00023002"/>
    </source>
</evidence>
<gene>
    <name evidence="10" type="ORF">LITE_LOCUS9442</name>
</gene>
<dbReference type="Pfam" id="PF00067">
    <property type="entry name" value="p450"/>
    <property type="match status" value="2"/>
</dbReference>
<evidence type="ECO:0000256" key="3">
    <source>
        <dbReference type="ARBA" id="ARBA00022617"/>
    </source>
</evidence>
<organism evidence="10 11">
    <name type="scientific">Linum tenue</name>
    <dbReference type="NCBI Taxonomy" id="586396"/>
    <lineage>
        <taxon>Eukaryota</taxon>
        <taxon>Viridiplantae</taxon>
        <taxon>Streptophyta</taxon>
        <taxon>Embryophyta</taxon>
        <taxon>Tracheophyta</taxon>
        <taxon>Spermatophyta</taxon>
        <taxon>Magnoliopsida</taxon>
        <taxon>eudicotyledons</taxon>
        <taxon>Gunneridae</taxon>
        <taxon>Pentapetalae</taxon>
        <taxon>rosids</taxon>
        <taxon>fabids</taxon>
        <taxon>Malpighiales</taxon>
        <taxon>Linaceae</taxon>
        <taxon>Linum</taxon>
    </lineage>
</organism>
<dbReference type="InterPro" id="IPR001128">
    <property type="entry name" value="Cyt_P450"/>
</dbReference>
<dbReference type="InterPro" id="IPR036396">
    <property type="entry name" value="Cyt_P450_sf"/>
</dbReference>
<name>A0AAV0II76_9ROSI</name>
<dbReference type="InterPro" id="IPR017972">
    <property type="entry name" value="Cyt_P450_CS"/>
</dbReference>
<dbReference type="Gene3D" id="1.10.630.10">
    <property type="entry name" value="Cytochrome P450"/>
    <property type="match status" value="1"/>
</dbReference>
<feature type="non-terminal residue" evidence="10">
    <location>
        <position position="1"/>
    </location>
</feature>
<evidence type="ECO:0000313" key="11">
    <source>
        <dbReference type="Proteomes" id="UP001154282"/>
    </source>
</evidence>
<dbReference type="PRINTS" id="PR00463">
    <property type="entry name" value="EP450I"/>
</dbReference>
<evidence type="ECO:0000256" key="4">
    <source>
        <dbReference type="ARBA" id="ARBA00022723"/>
    </source>
</evidence>
<evidence type="ECO:0000256" key="2">
    <source>
        <dbReference type="ARBA" id="ARBA00010617"/>
    </source>
</evidence>
<keyword evidence="11" id="KW-1185">Reference proteome</keyword>
<comment type="cofactor">
    <cofactor evidence="1 8">
        <name>heme</name>
        <dbReference type="ChEBI" id="CHEBI:30413"/>
    </cofactor>
</comment>
<keyword evidence="5 9" id="KW-0560">Oxidoreductase</keyword>
<evidence type="ECO:0000256" key="7">
    <source>
        <dbReference type="ARBA" id="ARBA00023033"/>
    </source>
</evidence>
<dbReference type="PANTHER" id="PTHR47955">
    <property type="entry name" value="CYTOCHROME P450 FAMILY 71 PROTEIN"/>
    <property type="match status" value="1"/>
</dbReference>
<dbReference type="PANTHER" id="PTHR47955:SF8">
    <property type="entry name" value="CYTOCHROME P450 71D11-LIKE"/>
    <property type="match status" value="1"/>
</dbReference>
<dbReference type="PRINTS" id="PR00385">
    <property type="entry name" value="P450"/>
</dbReference>
<keyword evidence="6 8" id="KW-0408">Iron</keyword>
<keyword evidence="7 9" id="KW-0503">Monooxygenase</keyword>
<evidence type="ECO:0008006" key="12">
    <source>
        <dbReference type="Google" id="ProtNLM"/>
    </source>
</evidence>
<dbReference type="SUPFAM" id="SSF48264">
    <property type="entry name" value="Cytochrome P450"/>
    <property type="match status" value="1"/>
</dbReference>
<dbReference type="FunFam" id="1.10.630.10:FF:000126">
    <property type="entry name" value="Predicted protein"/>
    <property type="match status" value="1"/>
</dbReference>
<feature type="binding site" description="axial binding residue" evidence="8">
    <location>
        <position position="441"/>
    </location>
    <ligand>
        <name>heme</name>
        <dbReference type="ChEBI" id="CHEBI:30413"/>
    </ligand>
    <ligandPart>
        <name>Fe</name>
        <dbReference type="ChEBI" id="CHEBI:18248"/>
    </ligandPart>
</feature>
<dbReference type="GO" id="GO:0005506">
    <property type="term" value="F:iron ion binding"/>
    <property type="evidence" value="ECO:0007669"/>
    <property type="project" value="InterPro"/>
</dbReference>
<accession>A0AAV0II76</accession>
<comment type="caution">
    <text evidence="10">The sequence shown here is derived from an EMBL/GenBank/DDBJ whole genome shotgun (WGS) entry which is preliminary data.</text>
</comment>
<dbReference type="PROSITE" id="PS00086">
    <property type="entry name" value="CYTOCHROME_P450"/>
    <property type="match status" value="1"/>
</dbReference>
<dbReference type="EMBL" id="CAMGYJ010000004">
    <property type="protein sequence ID" value="CAI0397167.1"/>
    <property type="molecule type" value="Genomic_DNA"/>
</dbReference>
<comment type="similarity">
    <text evidence="2 9">Belongs to the cytochrome P450 family.</text>
</comment>
<keyword evidence="3 8" id="KW-0349">Heme</keyword>
<evidence type="ECO:0000256" key="9">
    <source>
        <dbReference type="RuleBase" id="RU000461"/>
    </source>
</evidence>
<proteinExistence type="inferred from homology"/>
<keyword evidence="4 8" id="KW-0479">Metal-binding</keyword>
<dbReference type="AlphaFoldDB" id="A0AAV0II76"/>
<dbReference type="GO" id="GO:0016705">
    <property type="term" value="F:oxidoreductase activity, acting on paired donors, with incorporation or reduction of molecular oxygen"/>
    <property type="evidence" value="ECO:0007669"/>
    <property type="project" value="InterPro"/>
</dbReference>
<protein>
    <recommendedName>
        <fullName evidence="12">Cytochrome P450 71D10</fullName>
    </recommendedName>
</protein>
<dbReference type="GO" id="GO:0020037">
    <property type="term" value="F:heme binding"/>
    <property type="evidence" value="ECO:0007669"/>
    <property type="project" value="InterPro"/>
</dbReference>
<sequence>IFDDLLLILCVCVYLKPVHIEHASFANETVLLITILVIIIIQTQKPRTTSKPTNRPPPPPPPGPWKLPVIGNLHQLVTDGGASQLHRRLAELARRYGPDVMHLQLGELSHVIISTPEAARLVMKTHDTTFASRPFLFATSIMFGGSPLRRAVAPDAQDLHAGALQRQAGRVVSLDQGTRGGQPGQDASNRDETFLEVAQNFGDVTAGFRTSDLYPSLTFLPALTGFKDKLEKMRLEADSIFDAIIDERRSQRSSMSSSSDGEVVEDYLLDVLLNLHENPSRLGYPLTMEVVKAVTLELFIAGIETSAKVIEWTMSEMIKHPEVMRKAQTEVREAFGEKGGDVEEASLHRLKYLDNVIKESLRLHPPGPLLLPRENRESVELCGYHVPAKTKVFVNAWTINRDPRYWSEAEAFCPERFDDRVIDYKGNDFQFIPFGAGRRICPGFDFGVEVVKLTLANLIFHFNWKLPGEMRPESLDMTERLGASVGREYALLVIPVPYHEN</sequence>
<evidence type="ECO:0000256" key="6">
    <source>
        <dbReference type="ARBA" id="ARBA00023004"/>
    </source>
</evidence>
<evidence type="ECO:0000256" key="8">
    <source>
        <dbReference type="PIRSR" id="PIRSR602401-1"/>
    </source>
</evidence>
<evidence type="ECO:0000256" key="1">
    <source>
        <dbReference type="ARBA" id="ARBA00001971"/>
    </source>
</evidence>
<evidence type="ECO:0000313" key="10">
    <source>
        <dbReference type="EMBL" id="CAI0397167.1"/>
    </source>
</evidence>